<feature type="domain" description="Nitrite/Sulfite reductase ferredoxin-like" evidence="7">
    <location>
        <begin position="4"/>
        <end position="64"/>
    </location>
</feature>
<dbReference type="PROSITE" id="PS00365">
    <property type="entry name" value="NIR_SIR"/>
    <property type="match status" value="1"/>
</dbReference>
<keyword evidence="1" id="KW-0004">4Fe-4S</keyword>
<evidence type="ECO:0000256" key="1">
    <source>
        <dbReference type="ARBA" id="ARBA00022485"/>
    </source>
</evidence>
<dbReference type="PANTHER" id="PTHR32439:SF9">
    <property type="entry name" value="BLR3264 PROTEIN"/>
    <property type="match status" value="1"/>
</dbReference>
<dbReference type="InterPro" id="IPR051329">
    <property type="entry name" value="NIR_SIR_4Fe-4S"/>
</dbReference>
<evidence type="ECO:0000313" key="9">
    <source>
        <dbReference type="Proteomes" id="UP000032668"/>
    </source>
</evidence>
<name>A0A0D6PDE3_9PROT</name>
<dbReference type="AlphaFoldDB" id="A0A0D6PDE3"/>
<evidence type="ECO:0000256" key="3">
    <source>
        <dbReference type="ARBA" id="ARBA00022723"/>
    </source>
</evidence>
<evidence type="ECO:0000256" key="5">
    <source>
        <dbReference type="ARBA" id="ARBA00023004"/>
    </source>
</evidence>
<dbReference type="Gene3D" id="3.30.413.10">
    <property type="entry name" value="Sulfite Reductase Hemoprotein, domain 1"/>
    <property type="match status" value="1"/>
</dbReference>
<proteinExistence type="predicted"/>
<dbReference type="GO" id="GO:0016491">
    <property type="term" value="F:oxidoreductase activity"/>
    <property type="evidence" value="ECO:0007669"/>
    <property type="project" value="UniProtKB-KW"/>
</dbReference>
<evidence type="ECO:0000259" key="7">
    <source>
        <dbReference type="Pfam" id="PF03460"/>
    </source>
</evidence>
<dbReference type="Pfam" id="PF03460">
    <property type="entry name" value="NIR_SIR_ferr"/>
    <property type="match status" value="1"/>
</dbReference>
<sequence>MAEDGLILRIRPPEGRLSSAQAQGLAALARVQGLGRFSLTTRANLQMRGVALAQHEALLDGLHALGLLDADAGREQARNIVVTPFWRRGDGTLALAQALAAALPNLPPLPEKFGFAVDSGARPVLGDVSADIRLERDAAGRLLVRADGAAAGEVVTEAVPALLRLARWFLESDGAPGRRGRMRRHLAAGHVPPEADTVPAEAAAPAVPGRCEGGMLVGFAFGEMEAECLAALAAVAQEIRLTPWRAVFLPGVDTLPEMPGVILNPDDPMWRVYACTGAPHCAQAFAPTRHLAAALAGYLPAGARLHVSGCGKGCAHPAPAEFTLIAGESGFTFNDGRAGLDPAALCSCPVLIFGSE</sequence>
<dbReference type="SUPFAM" id="SSF55124">
    <property type="entry name" value="Nitrite/Sulfite reductase N-terminal domain-like"/>
    <property type="match status" value="2"/>
</dbReference>
<accession>A0A0D6PDE3</accession>
<dbReference type="GO" id="GO:0020037">
    <property type="term" value="F:heme binding"/>
    <property type="evidence" value="ECO:0007669"/>
    <property type="project" value="InterPro"/>
</dbReference>
<keyword evidence="3" id="KW-0479">Metal-binding</keyword>
<dbReference type="STRING" id="1120923.SAMN02746095_01952"/>
<evidence type="ECO:0000256" key="2">
    <source>
        <dbReference type="ARBA" id="ARBA00022617"/>
    </source>
</evidence>
<dbReference type="InterPro" id="IPR012798">
    <property type="entry name" value="Cbl_synth_CobG-like"/>
</dbReference>
<keyword evidence="2" id="KW-0349">Heme</keyword>
<dbReference type="InterPro" id="IPR036136">
    <property type="entry name" value="Nit/Sulf_reduc_fer-like_dom_sf"/>
</dbReference>
<protein>
    <submittedName>
        <fullName evidence="8">Cobalamin (Vitamin B12) biosynthesis protein precorrin-3B biosynthesis protein CobG</fullName>
    </submittedName>
</protein>
<evidence type="ECO:0000256" key="6">
    <source>
        <dbReference type="ARBA" id="ARBA00023014"/>
    </source>
</evidence>
<dbReference type="EMBL" id="BANC01000025">
    <property type="protein sequence ID" value="GAN79672.1"/>
    <property type="molecule type" value="Genomic_DNA"/>
</dbReference>
<dbReference type="InterPro" id="IPR006066">
    <property type="entry name" value="NO2/SO3_Rdtase_FeS/sirohaem_BS"/>
</dbReference>
<organism evidence="8 9">
    <name type="scientific">Acidocella aminolytica 101 = DSM 11237</name>
    <dbReference type="NCBI Taxonomy" id="1120923"/>
    <lineage>
        <taxon>Bacteria</taxon>
        <taxon>Pseudomonadati</taxon>
        <taxon>Pseudomonadota</taxon>
        <taxon>Alphaproteobacteria</taxon>
        <taxon>Acetobacterales</taxon>
        <taxon>Acidocellaceae</taxon>
        <taxon>Acidocella</taxon>
    </lineage>
</organism>
<dbReference type="GO" id="GO:0051539">
    <property type="term" value="F:4 iron, 4 sulfur cluster binding"/>
    <property type="evidence" value="ECO:0007669"/>
    <property type="project" value="UniProtKB-KW"/>
</dbReference>
<dbReference type="InterPro" id="IPR005117">
    <property type="entry name" value="NiRdtase/SiRdtase_haem-b_fer"/>
</dbReference>
<dbReference type="InterPro" id="IPR045854">
    <property type="entry name" value="NO2/SO3_Rdtase_4Fe4S_sf"/>
</dbReference>
<evidence type="ECO:0000256" key="4">
    <source>
        <dbReference type="ARBA" id="ARBA00023002"/>
    </source>
</evidence>
<dbReference type="Gene3D" id="3.90.480.20">
    <property type="match status" value="1"/>
</dbReference>
<dbReference type="GO" id="GO:0046872">
    <property type="term" value="F:metal ion binding"/>
    <property type="evidence" value="ECO:0007669"/>
    <property type="project" value="UniProtKB-KW"/>
</dbReference>
<dbReference type="SUPFAM" id="SSF56014">
    <property type="entry name" value="Nitrite and sulphite reductase 4Fe-4S domain-like"/>
    <property type="match status" value="1"/>
</dbReference>
<keyword evidence="4" id="KW-0560">Oxidoreductase</keyword>
<dbReference type="PANTHER" id="PTHR32439">
    <property type="entry name" value="FERREDOXIN--NITRITE REDUCTASE, CHLOROPLASTIC"/>
    <property type="match status" value="1"/>
</dbReference>
<dbReference type="NCBIfam" id="TIGR02435">
    <property type="entry name" value="CobG"/>
    <property type="match status" value="1"/>
</dbReference>
<reference evidence="8 9" key="1">
    <citation type="submission" date="2012-11" db="EMBL/GenBank/DDBJ databases">
        <title>Whole genome sequence of Acidocella aminolytica 101 = DSM 11237.</title>
        <authorList>
            <person name="Azuma Y."/>
            <person name="Higashiura N."/>
            <person name="Hirakawa H."/>
            <person name="Matsushita K."/>
        </authorList>
    </citation>
    <scope>NUCLEOTIDE SEQUENCE [LARGE SCALE GENOMIC DNA]</scope>
    <source>
        <strain evidence="9">101 / DSM 11237</strain>
    </source>
</reference>
<keyword evidence="5" id="KW-0408">Iron</keyword>
<keyword evidence="9" id="KW-1185">Reference proteome</keyword>
<gene>
    <name evidence="8" type="ORF">Aam_025_060</name>
</gene>
<evidence type="ECO:0000313" key="8">
    <source>
        <dbReference type="EMBL" id="GAN79672.1"/>
    </source>
</evidence>
<comment type="caution">
    <text evidence="8">The sequence shown here is derived from an EMBL/GenBank/DDBJ whole genome shotgun (WGS) entry which is preliminary data.</text>
</comment>
<dbReference type="Proteomes" id="UP000032668">
    <property type="component" value="Unassembled WGS sequence"/>
</dbReference>
<keyword evidence="6" id="KW-0411">Iron-sulfur</keyword>